<gene>
    <name evidence="2" type="ORF">GMORB2_7180</name>
</gene>
<feature type="compositionally biased region" description="Low complexity" evidence="1">
    <location>
        <begin position="561"/>
        <end position="578"/>
    </location>
</feature>
<feature type="compositionally biased region" description="Low complexity" evidence="1">
    <location>
        <begin position="489"/>
        <end position="498"/>
    </location>
</feature>
<organism evidence="2 3">
    <name type="scientific">Geosmithia morbida</name>
    <dbReference type="NCBI Taxonomy" id="1094350"/>
    <lineage>
        <taxon>Eukaryota</taxon>
        <taxon>Fungi</taxon>
        <taxon>Dikarya</taxon>
        <taxon>Ascomycota</taxon>
        <taxon>Pezizomycotina</taxon>
        <taxon>Sordariomycetes</taxon>
        <taxon>Hypocreomycetidae</taxon>
        <taxon>Hypocreales</taxon>
        <taxon>Bionectriaceae</taxon>
        <taxon>Geosmithia</taxon>
    </lineage>
</organism>
<dbReference type="EMBL" id="JAANYQ010000008">
    <property type="protein sequence ID" value="KAF4122873.1"/>
    <property type="molecule type" value="Genomic_DNA"/>
</dbReference>
<dbReference type="OrthoDB" id="275715at2759"/>
<evidence type="ECO:0000256" key="1">
    <source>
        <dbReference type="SAM" id="MobiDB-lite"/>
    </source>
</evidence>
<keyword evidence="3" id="KW-1185">Reference proteome</keyword>
<evidence type="ECO:0000313" key="3">
    <source>
        <dbReference type="Proteomes" id="UP000749293"/>
    </source>
</evidence>
<dbReference type="AlphaFoldDB" id="A0A9P4YTL5"/>
<feature type="compositionally biased region" description="Basic residues" evidence="1">
    <location>
        <begin position="213"/>
        <end position="237"/>
    </location>
</feature>
<feature type="compositionally biased region" description="Basic and acidic residues" evidence="1">
    <location>
        <begin position="675"/>
        <end position="711"/>
    </location>
</feature>
<dbReference type="RefSeq" id="XP_035321525.1">
    <property type="nucleotide sequence ID" value="XM_035469145.1"/>
</dbReference>
<feature type="compositionally biased region" description="Low complexity" evidence="1">
    <location>
        <begin position="522"/>
        <end position="542"/>
    </location>
</feature>
<feature type="compositionally biased region" description="Low complexity" evidence="1">
    <location>
        <begin position="712"/>
        <end position="722"/>
    </location>
</feature>
<feature type="compositionally biased region" description="Basic and acidic residues" evidence="1">
    <location>
        <begin position="724"/>
        <end position="743"/>
    </location>
</feature>
<feature type="compositionally biased region" description="Polar residues" evidence="1">
    <location>
        <begin position="362"/>
        <end position="380"/>
    </location>
</feature>
<feature type="compositionally biased region" description="Basic and acidic residues" evidence="1">
    <location>
        <begin position="583"/>
        <end position="593"/>
    </location>
</feature>
<dbReference type="GeneID" id="55973403"/>
<sequence>MAPGTRRAANRGGYVEHDDFEGLPVRQWRQDWTSVAPPPPPEQQQQNDIWAVELLHGMPKDSALIPPHSQELLRAARSGRLYKRPPPVEEEEVDVDILGNDRLDKKDENEVQGFTVKLWKQIPKNVEAPALSYLAKRRKGTVTIASKTVEDRASGQTVTRATVRRIDAAGNAYTEDVTLQDGQPVDGEIISTRIEPVSTAQGGEAFGATQSQPRRRPPPPKRKAKAGPGRGRKKGRGHWNGPSRGITRAVATPTGVDAPHKPQNDDEAGVKNEVEDTMVDSEMADGDENENENENENDDDDDEGDDGYEGEGDETTEVNQRDTTQVSESLQDKEMVDVVSIQEPVAAPEPQSQAESADIEMKTNQESVVPAESSSLNTSEIAPPAPPSPKTEGSPLKNVSILSPVPPVNSDPTSQTELITDAPVEKALASEAQSPVEPVAEEPAAAEERSASTPKEPSSEVLQTDAPAKEPSTDATLLLPPPEQVGNISSPKASPKETSPSKEEKPSEALSGDAPQDKEEASSAVSPDADPSSDKPSASNDAEPTEEREKTPESSDVYVNAPSAPAEPSQPESAQPEPIGTADKLKEEAKEPTPPEVTSDIQEAPEQAEPPKEEKLEDSATAEASSVPVADSELKKLEEPKEEAPKPEATSESYSPAKDEPDLIDTVMSGLDQVASKDEGAKDDDTSKNESPKGESPKEENFKEDSSKDETTPAPATTADEPSAQEHETKATEADDNAKKSEEVASNGTDSPAIAE</sequence>
<feature type="region of interest" description="Disordered" evidence="1">
    <location>
        <begin position="194"/>
        <end position="756"/>
    </location>
</feature>
<feature type="compositionally biased region" description="Basic and acidic residues" evidence="1">
    <location>
        <begin position="609"/>
        <end position="618"/>
    </location>
</feature>
<feature type="compositionally biased region" description="Basic and acidic residues" evidence="1">
    <location>
        <begin position="258"/>
        <end position="274"/>
    </location>
</feature>
<reference evidence="2" key="1">
    <citation type="submission" date="2020-03" db="EMBL/GenBank/DDBJ databases">
        <title>Site-based positive gene gene selection in Geosmithia morbida across the United States reveals a broad range of putative effectors and factors for local host and environmental adapation.</title>
        <authorList>
            <person name="Onufrak A."/>
            <person name="Murdoch R.W."/>
            <person name="Gazis R."/>
            <person name="Huff M."/>
            <person name="Staton M."/>
            <person name="Klingeman W."/>
            <person name="Hadziabdic D."/>
        </authorList>
    </citation>
    <scope>NUCLEOTIDE SEQUENCE</scope>
    <source>
        <strain evidence="2">1262</strain>
    </source>
</reference>
<feature type="region of interest" description="Disordered" evidence="1">
    <location>
        <begin position="1"/>
        <end position="45"/>
    </location>
</feature>
<feature type="compositionally biased region" description="Basic and acidic residues" evidence="1">
    <location>
        <begin position="632"/>
        <end position="646"/>
    </location>
</feature>
<dbReference type="Proteomes" id="UP000749293">
    <property type="component" value="Unassembled WGS sequence"/>
</dbReference>
<name>A0A9P4YTL5_9HYPO</name>
<feature type="compositionally biased region" description="Acidic residues" evidence="1">
    <location>
        <begin position="275"/>
        <end position="316"/>
    </location>
</feature>
<proteinExistence type="predicted"/>
<feature type="compositionally biased region" description="Polar residues" evidence="1">
    <location>
        <begin position="317"/>
        <end position="329"/>
    </location>
</feature>
<evidence type="ECO:0000313" key="2">
    <source>
        <dbReference type="EMBL" id="KAF4122873.1"/>
    </source>
</evidence>
<feature type="compositionally biased region" description="Polar residues" evidence="1">
    <location>
        <begin position="453"/>
        <end position="462"/>
    </location>
</feature>
<feature type="compositionally biased region" description="Low complexity" evidence="1">
    <location>
        <begin position="431"/>
        <end position="443"/>
    </location>
</feature>
<comment type="caution">
    <text evidence="2">The sequence shown here is derived from an EMBL/GenBank/DDBJ whole genome shotgun (WGS) entry which is preliminary data.</text>
</comment>
<protein>
    <submittedName>
        <fullName evidence="2">Uncharacterized protein</fullName>
    </submittedName>
</protein>
<accession>A0A9P4YTL5</accession>